<dbReference type="InterPro" id="IPR017441">
    <property type="entry name" value="Protein_kinase_ATP_BS"/>
</dbReference>
<evidence type="ECO:0000256" key="19">
    <source>
        <dbReference type="SAM" id="Phobius"/>
    </source>
</evidence>
<evidence type="ECO:0000256" key="10">
    <source>
        <dbReference type="ARBA" id="ARBA00022777"/>
    </source>
</evidence>
<dbReference type="GO" id="GO:0004674">
    <property type="term" value="F:protein serine/threonine kinase activity"/>
    <property type="evidence" value="ECO:0007669"/>
    <property type="project" value="UniProtKB-KW"/>
</dbReference>
<gene>
    <name evidence="21" type="ORF">O9K51_04050</name>
</gene>
<feature type="transmembrane region" description="Helical" evidence="19">
    <location>
        <begin position="1737"/>
        <end position="1757"/>
    </location>
</feature>
<keyword evidence="14 19" id="KW-0472">Membrane</keyword>
<comment type="catalytic activity">
    <reaction evidence="15">
        <text>L-threonyl-[protein] + ATP = O-phospho-L-threonyl-[protein] + ADP + H(+)</text>
        <dbReference type="Rhea" id="RHEA:46608"/>
        <dbReference type="Rhea" id="RHEA-COMP:11060"/>
        <dbReference type="Rhea" id="RHEA-COMP:11605"/>
        <dbReference type="ChEBI" id="CHEBI:15378"/>
        <dbReference type="ChEBI" id="CHEBI:30013"/>
        <dbReference type="ChEBI" id="CHEBI:30616"/>
        <dbReference type="ChEBI" id="CHEBI:61977"/>
        <dbReference type="ChEBI" id="CHEBI:456216"/>
        <dbReference type="EC" id="2.7.11.1"/>
    </reaction>
</comment>
<feature type="transmembrane region" description="Helical" evidence="19">
    <location>
        <begin position="1124"/>
        <end position="1147"/>
    </location>
</feature>
<keyword evidence="10" id="KW-0418">Kinase</keyword>
<keyword evidence="11 17" id="KW-0067">ATP-binding</keyword>
<feature type="compositionally biased region" description="Low complexity" evidence="18">
    <location>
        <begin position="28"/>
        <end position="40"/>
    </location>
</feature>
<feature type="compositionally biased region" description="Low complexity" evidence="18">
    <location>
        <begin position="1085"/>
        <end position="1103"/>
    </location>
</feature>
<evidence type="ECO:0000256" key="7">
    <source>
        <dbReference type="ARBA" id="ARBA00022679"/>
    </source>
</evidence>
<feature type="transmembrane region" description="Helical" evidence="19">
    <location>
        <begin position="1215"/>
        <end position="1239"/>
    </location>
</feature>
<evidence type="ECO:0000256" key="14">
    <source>
        <dbReference type="ARBA" id="ARBA00023136"/>
    </source>
</evidence>
<evidence type="ECO:0000256" key="2">
    <source>
        <dbReference type="ARBA" id="ARBA00008170"/>
    </source>
</evidence>
<feature type="compositionally biased region" description="Polar residues" evidence="18">
    <location>
        <begin position="1005"/>
        <end position="1034"/>
    </location>
</feature>
<feature type="transmembrane region" description="Helical" evidence="19">
    <location>
        <begin position="1187"/>
        <end position="1209"/>
    </location>
</feature>
<dbReference type="GO" id="GO:0012505">
    <property type="term" value="C:endomembrane system"/>
    <property type="evidence" value="ECO:0007669"/>
    <property type="project" value="UniProtKB-SubCell"/>
</dbReference>
<feature type="compositionally biased region" description="Polar residues" evidence="18">
    <location>
        <begin position="41"/>
        <end position="50"/>
    </location>
</feature>
<feature type="region of interest" description="Disordered" evidence="18">
    <location>
        <begin position="686"/>
        <end position="1059"/>
    </location>
</feature>
<dbReference type="InterPro" id="IPR000719">
    <property type="entry name" value="Prot_kinase_dom"/>
</dbReference>
<keyword evidence="4" id="KW-0813">Transport</keyword>
<evidence type="ECO:0000256" key="16">
    <source>
        <dbReference type="ARBA" id="ARBA00048679"/>
    </source>
</evidence>
<keyword evidence="9 17" id="KW-0547">Nucleotide-binding</keyword>
<evidence type="ECO:0000256" key="5">
    <source>
        <dbReference type="ARBA" id="ARBA00022527"/>
    </source>
</evidence>
<dbReference type="PROSITE" id="PS00107">
    <property type="entry name" value="PROTEIN_KINASE_ATP"/>
    <property type="match status" value="1"/>
</dbReference>
<protein>
    <recommendedName>
        <fullName evidence="3">non-specific serine/threonine protein kinase</fullName>
        <ecNumber evidence="3">2.7.11.1</ecNumber>
    </recommendedName>
</protein>
<reference evidence="21" key="1">
    <citation type="submission" date="2023-01" db="EMBL/GenBank/DDBJ databases">
        <title>The growth and conidiation of Purpureocillium lavendulum are regulated by nitrogen source and histone H3K14 acetylation.</title>
        <authorList>
            <person name="Tang P."/>
            <person name="Han J."/>
            <person name="Zhang C."/>
            <person name="Tang P."/>
            <person name="Qi F."/>
            <person name="Zhang K."/>
            <person name="Liang L."/>
        </authorList>
    </citation>
    <scope>NUCLEOTIDE SEQUENCE</scope>
    <source>
        <strain evidence="21">YMF1.00683</strain>
    </source>
</reference>
<accession>A0AB34FUS2</accession>
<feature type="transmembrane region" description="Helical" evidence="19">
    <location>
        <begin position="1153"/>
        <end position="1175"/>
    </location>
</feature>
<dbReference type="InterPro" id="IPR011009">
    <property type="entry name" value="Kinase-like_dom_sf"/>
</dbReference>
<feature type="compositionally biased region" description="Basic residues" evidence="18">
    <location>
        <begin position="159"/>
        <end position="173"/>
    </location>
</feature>
<feature type="compositionally biased region" description="Polar residues" evidence="18">
    <location>
        <begin position="647"/>
        <end position="664"/>
    </location>
</feature>
<dbReference type="GO" id="GO:0000011">
    <property type="term" value="P:vacuole inheritance"/>
    <property type="evidence" value="ECO:0007669"/>
    <property type="project" value="UniProtKB-ARBA"/>
</dbReference>
<evidence type="ECO:0000256" key="9">
    <source>
        <dbReference type="ARBA" id="ARBA00022741"/>
    </source>
</evidence>
<dbReference type="Gene3D" id="1.10.510.10">
    <property type="entry name" value="Transferase(Phosphotransferase) domain 1"/>
    <property type="match status" value="1"/>
</dbReference>
<feature type="compositionally biased region" description="Polar residues" evidence="18">
    <location>
        <begin position="919"/>
        <end position="931"/>
    </location>
</feature>
<proteinExistence type="inferred from homology"/>
<evidence type="ECO:0000256" key="17">
    <source>
        <dbReference type="PROSITE-ProRule" id="PRU10141"/>
    </source>
</evidence>
<dbReference type="PANTHER" id="PTHR31503:SF18">
    <property type="entry name" value="CA(2+)_H(+) EXCHANGER, PUTATIVE (EUROFUNG)-RELATED"/>
    <property type="match status" value="1"/>
</dbReference>
<feature type="transmembrane region" description="Helical" evidence="19">
    <location>
        <begin position="1708"/>
        <end position="1730"/>
    </location>
</feature>
<feature type="compositionally biased region" description="Basic and acidic residues" evidence="18">
    <location>
        <begin position="1355"/>
        <end position="1364"/>
    </location>
</feature>
<feature type="compositionally biased region" description="Polar residues" evidence="18">
    <location>
        <begin position="8"/>
        <end position="18"/>
    </location>
</feature>
<feature type="region of interest" description="Disordered" evidence="18">
    <location>
        <begin position="488"/>
        <end position="665"/>
    </location>
</feature>
<comment type="similarity">
    <text evidence="2">Belongs to the Ca(2+):cation antiporter (CaCA) (TC 2.A.19) family.</text>
</comment>
<feature type="region of interest" description="Disordered" evidence="18">
    <location>
        <begin position="1436"/>
        <end position="1481"/>
    </location>
</feature>
<dbReference type="InterPro" id="IPR004837">
    <property type="entry name" value="NaCa_Exmemb"/>
</dbReference>
<evidence type="ECO:0000256" key="3">
    <source>
        <dbReference type="ARBA" id="ARBA00012513"/>
    </source>
</evidence>
<feature type="region of interest" description="Disordered" evidence="18">
    <location>
        <begin position="1336"/>
        <end position="1420"/>
    </location>
</feature>
<evidence type="ECO:0000313" key="21">
    <source>
        <dbReference type="EMBL" id="KAJ6442874.1"/>
    </source>
</evidence>
<feature type="compositionally biased region" description="Polar residues" evidence="18">
    <location>
        <begin position="616"/>
        <end position="626"/>
    </location>
</feature>
<feature type="compositionally biased region" description="Basic and acidic residues" evidence="18">
    <location>
        <begin position="751"/>
        <end position="760"/>
    </location>
</feature>
<feature type="compositionally biased region" description="Basic and acidic residues" evidence="18">
    <location>
        <begin position="536"/>
        <end position="551"/>
    </location>
</feature>
<evidence type="ECO:0000256" key="13">
    <source>
        <dbReference type="ARBA" id="ARBA00023065"/>
    </source>
</evidence>
<dbReference type="EC" id="2.7.11.1" evidence="3"/>
<evidence type="ECO:0000256" key="4">
    <source>
        <dbReference type="ARBA" id="ARBA00022448"/>
    </source>
</evidence>
<dbReference type="SUPFAM" id="SSF56112">
    <property type="entry name" value="Protein kinase-like (PK-like)"/>
    <property type="match status" value="1"/>
</dbReference>
<dbReference type="GO" id="GO:0006874">
    <property type="term" value="P:intracellular calcium ion homeostasis"/>
    <property type="evidence" value="ECO:0007669"/>
    <property type="project" value="TreeGrafter"/>
</dbReference>
<feature type="region of interest" description="Disordered" evidence="18">
    <location>
        <begin position="1085"/>
        <end position="1111"/>
    </location>
</feature>
<dbReference type="PANTHER" id="PTHR31503">
    <property type="entry name" value="VACUOLAR CALCIUM ION TRANSPORTER"/>
    <property type="match status" value="1"/>
</dbReference>
<evidence type="ECO:0000256" key="1">
    <source>
        <dbReference type="ARBA" id="ARBA00004127"/>
    </source>
</evidence>
<evidence type="ECO:0000256" key="18">
    <source>
        <dbReference type="SAM" id="MobiDB-lite"/>
    </source>
</evidence>
<feature type="region of interest" description="Disordered" evidence="18">
    <location>
        <begin position="1"/>
        <end position="175"/>
    </location>
</feature>
<dbReference type="Gene3D" id="1.20.1420.30">
    <property type="entry name" value="NCX, central ion-binding region"/>
    <property type="match status" value="2"/>
</dbReference>
<feature type="compositionally biased region" description="Basic residues" evidence="18">
    <location>
        <begin position="1440"/>
        <end position="1456"/>
    </location>
</feature>
<keyword evidence="12 19" id="KW-1133">Transmembrane helix</keyword>
<feature type="compositionally biased region" description="Polar residues" evidence="18">
    <location>
        <begin position="1380"/>
        <end position="1420"/>
    </location>
</feature>
<dbReference type="Pfam" id="PF00069">
    <property type="entry name" value="Pkinase"/>
    <property type="match status" value="1"/>
</dbReference>
<evidence type="ECO:0000256" key="6">
    <source>
        <dbReference type="ARBA" id="ARBA00022553"/>
    </source>
</evidence>
<dbReference type="GO" id="GO:0045033">
    <property type="term" value="P:peroxisome inheritance"/>
    <property type="evidence" value="ECO:0007669"/>
    <property type="project" value="UniProtKB-ARBA"/>
</dbReference>
<dbReference type="FunFam" id="1.10.510.10:FF:000397">
    <property type="entry name" value="Serine/threonine-protein kinase KIN4"/>
    <property type="match status" value="1"/>
</dbReference>
<dbReference type="FunFam" id="1.20.1420.30:FF:000011">
    <property type="entry name" value="Vacuolar calcium ion transporter"/>
    <property type="match status" value="1"/>
</dbReference>
<feature type="domain" description="Protein kinase" evidence="20">
    <location>
        <begin position="179"/>
        <end position="473"/>
    </location>
</feature>
<sequence length="1768" mass="191722">MPPVAPPRTSSSAHPTASSRRDHETGDAAAVAAQRHAQQQDPSRSGSSRGDANGQVDGSRSKRAANAHLPQDAGARPPSSREDRSADVSMPIRTHPASTSRQPREASENLMRAISNAEEPSGREARATYHGSTSQETDAAPGPTVNMAAAPAPEEQRRGGRSRHDHSRSHKGTSKFGDFILGNTIGEGEFGKVKLGWKQDSSVQVAIKLIKRDTVGSNPSRLSKIRREVTILRGVQHPNIVRLIDMIETDRYIGIILEYASGGELFDYILNHRYLKDHSARRLFSQLVSGVGYLHKKGIVHRDLKLENLLLDRHRNIIITDFGFANTFDPNEELSDEEELNLTDREFVKRLGLDKVKANGMRKGDLMQTSCGSPCYAAPELVVSDSLYTGRKVDVWSCGVILYAMLAGYLPFDDDPANPEGDNINLLYKYIVSTPLTFPEYVTPHARDLLRRILVPNPRKRADLFEVARHSWLSEYAHVVEFITSSTTLPSEVQNSSSPQGFTEQSSMARSASVRETTKQKPTPQAPVGGLAKAHAKIDHDVEPAYRTPKDAKRRTVQVEYVAPTTQTQRGADPSATRAPADYDDGHRTSATDKPLPQDPPVSADGYARASHQSRRPPSSHNTAPVRQTRDTRAISDNAFSGGRPQTGGSMQSAASMGLQSRGNYGQPVPPTIADTNVQGRIQQPTNAEDEAGSIGRPSVGVPPKFAKMTGFHDARGNEGRGHKRSSTISDISSRLLGRSGSVFGGKSKKRPEPQAEKAKRYPPVSMSNAMPPSEEPASRPSVESRTSRRSFSLGLGKKRSGSMTGSLGSGEKKDRRRFSLLPASFSLKSIGLGKDYSETPPTDMGSQPDLPIQAPRVDLPRSVTAPEDARGSSPFFDNMYDNNPQPHELANASPVHHQRYRSAQSDGRRPNAVPPYMQTGSHFNSASESSVDMRRPPTEPQPGSYRHGFADSEGDDARRAGTSRGGNRGVLQKNHKRFTDAYDQSDYRGHEGSSGAAKRPAANASKNSENDQVGSFSKQISRPNYPNRHASTNDLRRDAASGIGSVDEKSGRLETGSINTLPGRVATVTYSQDEVPGPVVGAAAPRGGSFNIDNDQNGNNNDAADDGEAPKKKRGFVEEVRRTFWLVVTYSWLNVLLIFVPIGIIMANIPGIHGGIVFAMNCIAVIPLAGLLSFATESVASNMGDALGALLNVTFGNAVELIIFIALVKDQIRIVQASLLGSILANLLLILGMGFFLGGLRYREQVYNSTVTQMSACLLSLSVISLVLPTAFHASFNDPDLADKQSLKISRGTSVILLLVYGIYLLFQLKSHAYMYESTPQHIVDAEAIPGPAASWLDTSSSESSSDSSSDSDSSGHSKDTMRRKVKKVLRGGRRRKSSVTSIDTVDTNGLRNGSFGATNASPNEELTSEASSSRPAYSQQISFADASAEVAIYDEKPRKRSKRHRLRRHKRKSRKNEETNDIEPTISERPENGPLGLDNGEPRRVDFAVQEAANNASVPEDENGSAALKRPFPNLRGMSVKNLAPTVFTQKPETMAALNPTRSGPVPRVRYGIRRTNSLPDRLNEQHQIRPPGAMLPPHIPLASLTGGAGVTISGTGKDDDDEHLSRPASVILLLLTTGLVAVCAEFLVGSIESVTKSSTIGEIFIGLIILPIVGNAAEHVTAITVAMKNKMDLAIGVAVGSSIQIALFVTPLIIILGWITHHDISLYFTLFETVSLFVSAFMVNFLVLDGRSNYLEGALLCAVYIIIAIVAFFYPDGNQASQWGE</sequence>
<dbReference type="InterPro" id="IPR044880">
    <property type="entry name" value="NCX_ion-bd_dom_sf"/>
</dbReference>
<feature type="transmembrane region" description="Helical" evidence="19">
    <location>
        <begin position="1613"/>
        <end position="1634"/>
    </location>
</feature>
<organism evidence="21 22">
    <name type="scientific">Purpureocillium lavendulum</name>
    <dbReference type="NCBI Taxonomy" id="1247861"/>
    <lineage>
        <taxon>Eukaryota</taxon>
        <taxon>Fungi</taxon>
        <taxon>Dikarya</taxon>
        <taxon>Ascomycota</taxon>
        <taxon>Pezizomycotina</taxon>
        <taxon>Sordariomycetes</taxon>
        <taxon>Hypocreomycetidae</taxon>
        <taxon>Hypocreales</taxon>
        <taxon>Ophiocordycipitaceae</taxon>
        <taxon>Purpureocillium</taxon>
    </lineage>
</organism>
<dbReference type="Pfam" id="PF01699">
    <property type="entry name" value="Na_Ca_ex"/>
    <property type="match status" value="2"/>
</dbReference>
<dbReference type="FunFam" id="1.20.1420.30:FF:000016">
    <property type="entry name" value="Membrane bound cation transporter"/>
    <property type="match status" value="1"/>
</dbReference>
<evidence type="ECO:0000256" key="15">
    <source>
        <dbReference type="ARBA" id="ARBA00047899"/>
    </source>
</evidence>
<dbReference type="GO" id="GO:0015369">
    <property type="term" value="F:calcium:proton antiporter activity"/>
    <property type="evidence" value="ECO:0007669"/>
    <property type="project" value="UniProtKB-ARBA"/>
</dbReference>
<name>A0AB34FUS2_9HYPO</name>
<feature type="compositionally biased region" description="Basic and acidic residues" evidence="18">
    <location>
        <begin position="711"/>
        <end position="721"/>
    </location>
</feature>
<dbReference type="PROSITE" id="PS00108">
    <property type="entry name" value="PROTEIN_KINASE_ST"/>
    <property type="match status" value="1"/>
</dbReference>
<dbReference type="InterPro" id="IPR008271">
    <property type="entry name" value="Ser/Thr_kinase_AS"/>
</dbReference>
<keyword evidence="22" id="KW-1185">Reference proteome</keyword>
<evidence type="ECO:0000256" key="12">
    <source>
        <dbReference type="ARBA" id="ARBA00022989"/>
    </source>
</evidence>
<keyword evidence="6" id="KW-0597">Phosphoprotein</keyword>
<comment type="subcellular location">
    <subcellularLocation>
        <location evidence="1">Endomembrane system</location>
        <topology evidence="1">Multi-pass membrane protein</topology>
    </subcellularLocation>
</comment>
<keyword evidence="7" id="KW-0808">Transferase</keyword>
<feature type="transmembrane region" description="Helical" evidence="19">
    <location>
        <begin position="1646"/>
        <end position="1669"/>
    </location>
</feature>
<evidence type="ECO:0000256" key="11">
    <source>
        <dbReference type="ARBA" id="ARBA00022840"/>
    </source>
</evidence>
<feature type="transmembrane region" description="Helical" evidence="19">
    <location>
        <begin position="1676"/>
        <end position="1702"/>
    </location>
</feature>
<feature type="compositionally biased region" description="Basic and acidic residues" evidence="18">
    <location>
        <begin position="978"/>
        <end position="992"/>
    </location>
</feature>
<dbReference type="SMART" id="SM00220">
    <property type="entry name" value="S_TKc"/>
    <property type="match status" value="1"/>
</dbReference>
<dbReference type="Proteomes" id="UP001163105">
    <property type="component" value="Unassembled WGS sequence"/>
</dbReference>
<evidence type="ECO:0000259" key="20">
    <source>
        <dbReference type="PROSITE" id="PS50011"/>
    </source>
</evidence>
<feature type="transmembrane region" description="Helical" evidence="19">
    <location>
        <begin position="1290"/>
        <end position="1308"/>
    </location>
</feature>
<comment type="caution">
    <text evidence="21">The sequence shown here is derived from an EMBL/GenBank/DDBJ whole genome shotgun (WGS) entry which is preliminary data.</text>
</comment>
<evidence type="ECO:0000256" key="8">
    <source>
        <dbReference type="ARBA" id="ARBA00022692"/>
    </source>
</evidence>
<keyword evidence="8 19" id="KW-0812">Transmembrane</keyword>
<dbReference type="GO" id="GO:0000329">
    <property type="term" value="C:fungal-type vacuole membrane"/>
    <property type="evidence" value="ECO:0007669"/>
    <property type="project" value="TreeGrafter"/>
</dbReference>
<feature type="compositionally biased region" description="Low complexity" evidence="18">
    <location>
        <begin position="1336"/>
        <end position="1354"/>
    </location>
</feature>
<comment type="catalytic activity">
    <reaction evidence="16">
        <text>L-seryl-[protein] + ATP = O-phospho-L-seryl-[protein] + ADP + H(+)</text>
        <dbReference type="Rhea" id="RHEA:17989"/>
        <dbReference type="Rhea" id="RHEA-COMP:9863"/>
        <dbReference type="Rhea" id="RHEA-COMP:11604"/>
        <dbReference type="ChEBI" id="CHEBI:15378"/>
        <dbReference type="ChEBI" id="CHEBI:29999"/>
        <dbReference type="ChEBI" id="CHEBI:30616"/>
        <dbReference type="ChEBI" id="CHEBI:83421"/>
        <dbReference type="ChEBI" id="CHEBI:456216"/>
        <dbReference type="EC" id="2.7.11.1"/>
    </reaction>
</comment>
<keyword evidence="5" id="KW-0723">Serine/threonine-protein kinase</keyword>
<feature type="compositionally biased region" description="Basic residues" evidence="18">
    <location>
        <begin position="1365"/>
        <end position="1379"/>
    </location>
</feature>
<dbReference type="PROSITE" id="PS50011">
    <property type="entry name" value="PROTEIN_KINASE_DOM"/>
    <property type="match status" value="1"/>
</dbReference>
<feature type="compositionally biased region" description="Polar residues" evidence="18">
    <location>
        <begin position="488"/>
        <end position="510"/>
    </location>
</feature>
<feature type="binding site" evidence="17">
    <location>
        <position position="208"/>
    </location>
    <ligand>
        <name>ATP</name>
        <dbReference type="ChEBI" id="CHEBI:30616"/>
    </ligand>
</feature>
<dbReference type="GO" id="GO:0005524">
    <property type="term" value="F:ATP binding"/>
    <property type="evidence" value="ECO:0007669"/>
    <property type="project" value="UniProtKB-UniRule"/>
</dbReference>
<evidence type="ECO:0000313" key="22">
    <source>
        <dbReference type="Proteomes" id="UP001163105"/>
    </source>
</evidence>
<dbReference type="EMBL" id="JAQHRD010000003">
    <property type="protein sequence ID" value="KAJ6442874.1"/>
    <property type="molecule type" value="Genomic_DNA"/>
</dbReference>
<dbReference type="FunFam" id="3.30.200.20:FF:000042">
    <property type="entry name" value="Aurora kinase A"/>
    <property type="match status" value="1"/>
</dbReference>
<keyword evidence="13" id="KW-0406">Ion transport</keyword>
<dbReference type="InterPro" id="IPR004713">
    <property type="entry name" value="CaH_exchang"/>
</dbReference>